<dbReference type="InterPro" id="IPR008640">
    <property type="entry name" value="Adhesin_Head_dom"/>
</dbReference>
<accession>A0A0F5ZN96</accession>
<feature type="domain" description="Trimeric autotransporter adhesin YadA-like head" evidence="1">
    <location>
        <begin position="13"/>
        <end position="39"/>
    </location>
</feature>
<dbReference type="AlphaFoldDB" id="A0A0F5ZN96"/>
<organism evidence="2 3">
    <name type="scientific">Stenotrophomonas maltophilia</name>
    <name type="common">Pseudomonas maltophilia</name>
    <name type="synonym">Xanthomonas maltophilia</name>
    <dbReference type="NCBI Taxonomy" id="40324"/>
    <lineage>
        <taxon>Bacteria</taxon>
        <taxon>Pseudomonadati</taxon>
        <taxon>Pseudomonadota</taxon>
        <taxon>Gammaproteobacteria</taxon>
        <taxon>Lysobacterales</taxon>
        <taxon>Lysobacteraceae</taxon>
        <taxon>Stenotrophomonas</taxon>
        <taxon>Stenotrophomonas maltophilia group</taxon>
    </lineage>
</organism>
<evidence type="ECO:0000313" key="2">
    <source>
        <dbReference type="EMBL" id="KKD57109.1"/>
    </source>
</evidence>
<dbReference type="SUPFAM" id="SSF101967">
    <property type="entry name" value="Adhesin YadA, collagen-binding domain"/>
    <property type="match status" value="1"/>
</dbReference>
<feature type="domain" description="Trimeric autotransporter adhesin YadA-like head" evidence="1">
    <location>
        <begin position="57"/>
        <end position="81"/>
    </location>
</feature>
<evidence type="ECO:0000313" key="3">
    <source>
        <dbReference type="Proteomes" id="UP000243478"/>
    </source>
</evidence>
<comment type="caution">
    <text evidence="2">The sequence shown here is derived from an EMBL/GenBank/DDBJ whole genome shotgun (WGS) entry which is preliminary data.</text>
</comment>
<dbReference type="Gene3D" id="2.150.10.10">
    <property type="entry name" value="Serralysin-like metalloprotease, C-terminal"/>
    <property type="match status" value="1"/>
</dbReference>
<dbReference type="Proteomes" id="UP000243478">
    <property type="component" value="Unassembled WGS sequence"/>
</dbReference>
<sequence length="123" mass="12336">MERWSGFGSGATAQGVNNLALGAASQTEGEGASAVGPGANATADFAGSYGYGAGVAGEAGTAVGPWAQAFAPYSAAFGASATANATEAWYWGHGPWPTQGDAWPWAPTLRAMKKRPQRSATVV</sequence>
<protein>
    <recommendedName>
        <fullName evidence="1">Trimeric autotransporter adhesin YadA-like head domain-containing protein</fullName>
    </recommendedName>
</protein>
<gene>
    <name evidence="2" type="ORF">VM57_12635</name>
</gene>
<reference evidence="2 3" key="1">
    <citation type="submission" date="2015-03" db="EMBL/GenBank/DDBJ databases">
        <title>Draft genome of Stenotrophomonas maltophila isolated from urine specimen.</title>
        <authorList>
            <person name="Murugan N."/>
            <person name="Malathi J."/>
            <person name="Umashankar V."/>
            <person name="Madhavan H."/>
        </authorList>
    </citation>
    <scope>NUCLEOTIDE SEQUENCE [LARGE SCALE GENOMIC DNA]</scope>
    <source>
        <strain evidence="2 3">JMNMN1</strain>
    </source>
</reference>
<dbReference type="Pfam" id="PF05658">
    <property type="entry name" value="YadA_head"/>
    <property type="match status" value="2"/>
</dbReference>
<name>A0A0F5ZN96_STEMA</name>
<evidence type="ECO:0000259" key="1">
    <source>
        <dbReference type="Pfam" id="PF05658"/>
    </source>
</evidence>
<dbReference type="EMBL" id="JZRZ01000020">
    <property type="protein sequence ID" value="KKD57109.1"/>
    <property type="molecule type" value="Genomic_DNA"/>
</dbReference>
<dbReference type="InterPro" id="IPR011049">
    <property type="entry name" value="Serralysin-like_metalloprot_C"/>
</dbReference>
<proteinExistence type="predicted"/>
<dbReference type="PATRIC" id="fig|40324.63.peg.4653"/>